<evidence type="ECO:0000256" key="4">
    <source>
        <dbReference type="SAM" id="MobiDB-lite"/>
    </source>
</evidence>
<sequence>MERSTKHLANDAWEALLTAHSVIMKQLSTPDTWDDVSMREYDVLYTLSKCAAPMRLSELNERVLLSQPALSRMVDRLAARGLVSRVADPADRRGVRISLTEAGRAKQREVGGRHSVEVAQAVTSRLSQAEMDELERLCGKLAARGPGQPASGSPSDEAGRPTRRPAARPRNVKTTKDAS</sequence>
<keyword evidence="3" id="KW-0804">Transcription</keyword>
<dbReference type="InterPro" id="IPR000835">
    <property type="entry name" value="HTH_MarR-typ"/>
</dbReference>
<dbReference type="InterPro" id="IPR023187">
    <property type="entry name" value="Tscrpt_reg_MarR-type_CS"/>
</dbReference>
<dbReference type="SUPFAM" id="SSF46785">
    <property type="entry name" value="Winged helix' DNA-binding domain"/>
    <property type="match status" value="1"/>
</dbReference>
<evidence type="ECO:0000256" key="3">
    <source>
        <dbReference type="ARBA" id="ARBA00023163"/>
    </source>
</evidence>
<dbReference type="RefSeq" id="WP_286264253.1">
    <property type="nucleotide sequence ID" value="NZ_AP028056.1"/>
</dbReference>
<reference evidence="6" key="1">
    <citation type="journal article" date="2024" name="Int. J. Syst. Evol. Microbiol.">
        <title>Brooklawnia propionicigenes sp. nov., a facultatively anaerobic, propionate-producing bacterium isolated from a methanogenic reactor treating waste from cattle farms.</title>
        <authorList>
            <person name="Akita Y."/>
            <person name="Ueki A."/>
            <person name="Tonouchi A."/>
            <person name="Sugawara Y."/>
            <person name="Honma S."/>
            <person name="Kaku N."/>
            <person name="Ueki K."/>
        </authorList>
    </citation>
    <scope>NUCLEOTIDE SEQUENCE</scope>
    <source>
        <strain evidence="6">SH051</strain>
    </source>
</reference>
<dbReference type="Gene3D" id="1.10.10.10">
    <property type="entry name" value="Winged helix-like DNA-binding domain superfamily/Winged helix DNA-binding domain"/>
    <property type="match status" value="1"/>
</dbReference>
<feature type="compositionally biased region" description="Basic residues" evidence="4">
    <location>
        <begin position="161"/>
        <end position="173"/>
    </location>
</feature>
<dbReference type="Pfam" id="PF01047">
    <property type="entry name" value="MarR"/>
    <property type="match status" value="1"/>
</dbReference>
<evidence type="ECO:0000256" key="1">
    <source>
        <dbReference type="ARBA" id="ARBA00023015"/>
    </source>
</evidence>
<proteinExistence type="predicted"/>
<keyword evidence="1" id="KW-0805">Transcription regulation</keyword>
<name>A0AAN0KIL3_9ACTN</name>
<dbReference type="SMART" id="SM00347">
    <property type="entry name" value="HTH_MARR"/>
    <property type="match status" value="1"/>
</dbReference>
<dbReference type="InterPro" id="IPR036388">
    <property type="entry name" value="WH-like_DNA-bd_sf"/>
</dbReference>
<evidence type="ECO:0000313" key="7">
    <source>
        <dbReference type="Proteomes" id="UP001431656"/>
    </source>
</evidence>
<dbReference type="GO" id="GO:0003677">
    <property type="term" value="F:DNA binding"/>
    <property type="evidence" value="ECO:0007669"/>
    <property type="project" value="UniProtKB-KW"/>
</dbReference>
<accession>A0AAN0KIL3</accession>
<gene>
    <name evidence="6" type="ORF">brsh051_18160</name>
</gene>
<evidence type="ECO:0000259" key="5">
    <source>
        <dbReference type="PROSITE" id="PS50995"/>
    </source>
</evidence>
<protein>
    <recommendedName>
        <fullName evidence="5">HTH marR-type domain-containing protein</fullName>
    </recommendedName>
</protein>
<evidence type="ECO:0000256" key="2">
    <source>
        <dbReference type="ARBA" id="ARBA00023125"/>
    </source>
</evidence>
<dbReference type="Proteomes" id="UP001431656">
    <property type="component" value="Chromosome"/>
</dbReference>
<dbReference type="EMBL" id="AP028056">
    <property type="protein sequence ID" value="BEH02535.1"/>
    <property type="molecule type" value="Genomic_DNA"/>
</dbReference>
<dbReference type="PROSITE" id="PS01117">
    <property type="entry name" value="HTH_MARR_1"/>
    <property type="match status" value="1"/>
</dbReference>
<feature type="domain" description="HTH marR-type" evidence="5">
    <location>
        <begin position="1"/>
        <end position="143"/>
    </location>
</feature>
<dbReference type="GO" id="GO:0003700">
    <property type="term" value="F:DNA-binding transcription factor activity"/>
    <property type="evidence" value="ECO:0007669"/>
    <property type="project" value="InterPro"/>
</dbReference>
<dbReference type="KEGG" id="broo:brsh051_18160"/>
<evidence type="ECO:0000313" key="6">
    <source>
        <dbReference type="EMBL" id="BEH02535.1"/>
    </source>
</evidence>
<dbReference type="InterPro" id="IPR039422">
    <property type="entry name" value="MarR/SlyA-like"/>
</dbReference>
<keyword evidence="7" id="KW-1185">Reference proteome</keyword>
<dbReference type="PANTHER" id="PTHR33164:SF99">
    <property type="entry name" value="MARR FAMILY REGULATORY PROTEIN"/>
    <property type="match status" value="1"/>
</dbReference>
<dbReference type="PANTHER" id="PTHR33164">
    <property type="entry name" value="TRANSCRIPTIONAL REGULATOR, MARR FAMILY"/>
    <property type="match status" value="1"/>
</dbReference>
<dbReference type="PRINTS" id="PR00598">
    <property type="entry name" value="HTHMARR"/>
</dbReference>
<organism evidence="6 7">
    <name type="scientific">Brooklawnia propionicigenes</name>
    <dbReference type="NCBI Taxonomy" id="3041175"/>
    <lineage>
        <taxon>Bacteria</taxon>
        <taxon>Bacillati</taxon>
        <taxon>Actinomycetota</taxon>
        <taxon>Actinomycetes</taxon>
        <taxon>Propionibacteriales</taxon>
        <taxon>Propionibacteriaceae</taxon>
        <taxon>Brooklawnia</taxon>
    </lineage>
</organism>
<keyword evidence="2" id="KW-0238">DNA-binding</keyword>
<feature type="region of interest" description="Disordered" evidence="4">
    <location>
        <begin position="138"/>
        <end position="179"/>
    </location>
</feature>
<dbReference type="InterPro" id="IPR036390">
    <property type="entry name" value="WH_DNA-bd_sf"/>
</dbReference>
<dbReference type="GO" id="GO:0006950">
    <property type="term" value="P:response to stress"/>
    <property type="evidence" value="ECO:0007669"/>
    <property type="project" value="TreeGrafter"/>
</dbReference>
<dbReference type="PROSITE" id="PS50995">
    <property type="entry name" value="HTH_MARR_2"/>
    <property type="match status" value="1"/>
</dbReference>
<dbReference type="AlphaFoldDB" id="A0AAN0KIL3"/>